<gene>
    <name evidence="1" type="ORF">KM029_21420</name>
</gene>
<reference evidence="1 2" key="1">
    <citation type="submission" date="2021-05" db="EMBL/GenBank/DDBJ databases">
        <title>Comparative genomic studies on the polysaccharide-degrading batcterial strains of the Flammeovirga genus.</title>
        <authorList>
            <person name="Zewei F."/>
            <person name="Zheng Z."/>
            <person name="Yu L."/>
            <person name="Ruyue G."/>
            <person name="Yanhong M."/>
            <person name="Yuanyuan C."/>
            <person name="Jingyan G."/>
            <person name="Wenjun H."/>
        </authorList>
    </citation>
    <scope>NUCLEOTIDE SEQUENCE [LARGE SCALE GENOMIC DNA]</scope>
    <source>
        <strain evidence="1 2">YS10</strain>
    </source>
</reference>
<organism evidence="1 2">
    <name type="scientific">Flammeovirga kamogawensis</name>
    <dbReference type="NCBI Taxonomy" id="373891"/>
    <lineage>
        <taxon>Bacteria</taxon>
        <taxon>Pseudomonadati</taxon>
        <taxon>Bacteroidota</taxon>
        <taxon>Cytophagia</taxon>
        <taxon>Cytophagales</taxon>
        <taxon>Flammeovirgaceae</taxon>
        <taxon>Flammeovirga</taxon>
    </lineage>
</organism>
<proteinExistence type="predicted"/>
<sequence length="144" mass="16299">MKKNISILFLLLLILFLSCKENVTLDEPNLDVPANEVIISLEEYNTAPREPVALEDYSIEEDILKITYSASGCSGGSWVVKLIDSGLLLESYPPQRNLVFSLKNEEICEAYITKEILFDISKLKIEGDSIYLNLINLDTSILYY</sequence>
<keyword evidence="2" id="KW-1185">Reference proteome</keyword>
<dbReference type="Proteomes" id="UP000682802">
    <property type="component" value="Chromosome 2"/>
</dbReference>
<protein>
    <submittedName>
        <fullName evidence="1">Uncharacterized protein</fullName>
    </submittedName>
</protein>
<evidence type="ECO:0000313" key="2">
    <source>
        <dbReference type="Proteomes" id="UP000682802"/>
    </source>
</evidence>
<accession>A0ABX8H350</accession>
<evidence type="ECO:0000313" key="1">
    <source>
        <dbReference type="EMBL" id="QWG10245.1"/>
    </source>
</evidence>
<name>A0ABX8H350_9BACT</name>
<dbReference type="PROSITE" id="PS51257">
    <property type="entry name" value="PROKAR_LIPOPROTEIN"/>
    <property type="match status" value="1"/>
</dbReference>
<dbReference type="RefSeq" id="WP_144075852.1">
    <property type="nucleotide sequence ID" value="NZ_CP076129.1"/>
</dbReference>
<dbReference type="EMBL" id="CP076129">
    <property type="protein sequence ID" value="QWG10245.1"/>
    <property type="molecule type" value="Genomic_DNA"/>
</dbReference>